<evidence type="ECO:0000313" key="1">
    <source>
        <dbReference type="EMBL" id="KAI3692545.1"/>
    </source>
</evidence>
<sequence>MHIYDSCGESVELRGGRAAVLLYPFSLFVIHLLAVFFCLFKFPLTASFLGTNKVFDSCLQGRKNHKENFEKVSLINTCRRSK</sequence>
<name>A0ACB8Z8N8_ARCLA</name>
<dbReference type="Proteomes" id="UP001055879">
    <property type="component" value="Linkage Group LG11"/>
</dbReference>
<accession>A0ACB8Z8N8</accession>
<reference evidence="2" key="1">
    <citation type="journal article" date="2022" name="Mol. Ecol. Resour.">
        <title>The genomes of chicory, endive, great burdock and yacon provide insights into Asteraceae palaeo-polyploidization history and plant inulin production.</title>
        <authorList>
            <person name="Fan W."/>
            <person name="Wang S."/>
            <person name="Wang H."/>
            <person name="Wang A."/>
            <person name="Jiang F."/>
            <person name="Liu H."/>
            <person name="Zhao H."/>
            <person name="Xu D."/>
            <person name="Zhang Y."/>
        </authorList>
    </citation>
    <scope>NUCLEOTIDE SEQUENCE [LARGE SCALE GENOMIC DNA]</scope>
    <source>
        <strain evidence="2">cv. Niubang</strain>
    </source>
</reference>
<protein>
    <submittedName>
        <fullName evidence="1">Uncharacterized protein</fullName>
    </submittedName>
</protein>
<comment type="caution">
    <text evidence="1">The sequence shown here is derived from an EMBL/GenBank/DDBJ whole genome shotgun (WGS) entry which is preliminary data.</text>
</comment>
<organism evidence="1 2">
    <name type="scientific">Arctium lappa</name>
    <name type="common">Greater burdock</name>
    <name type="synonym">Lappa major</name>
    <dbReference type="NCBI Taxonomy" id="4217"/>
    <lineage>
        <taxon>Eukaryota</taxon>
        <taxon>Viridiplantae</taxon>
        <taxon>Streptophyta</taxon>
        <taxon>Embryophyta</taxon>
        <taxon>Tracheophyta</taxon>
        <taxon>Spermatophyta</taxon>
        <taxon>Magnoliopsida</taxon>
        <taxon>eudicotyledons</taxon>
        <taxon>Gunneridae</taxon>
        <taxon>Pentapetalae</taxon>
        <taxon>asterids</taxon>
        <taxon>campanulids</taxon>
        <taxon>Asterales</taxon>
        <taxon>Asteraceae</taxon>
        <taxon>Carduoideae</taxon>
        <taxon>Cardueae</taxon>
        <taxon>Arctiinae</taxon>
        <taxon>Arctium</taxon>
    </lineage>
</organism>
<reference evidence="1 2" key="2">
    <citation type="journal article" date="2022" name="Mol. Ecol. Resour.">
        <title>The genomes of chicory, endive, great burdock and yacon provide insights into Asteraceae paleo-polyploidization history and plant inulin production.</title>
        <authorList>
            <person name="Fan W."/>
            <person name="Wang S."/>
            <person name="Wang H."/>
            <person name="Wang A."/>
            <person name="Jiang F."/>
            <person name="Liu H."/>
            <person name="Zhao H."/>
            <person name="Xu D."/>
            <person name="Zhang Y."/>
        </authorList>
    </citation>
    <scope>NUCLEOTIDE SEQUENCE [LARGE SCALE GENOMIC DNA]</scope>
    <source>
        <strain evidence="2">cv. Niubang</strain>
    </source>
</reference>
<dbReference type="EMBL" id="CM042057">
    <property type="protein sequence ID" value="KAI3692545.1"/>
    <property type="molecule type" value="Genomic_DNA"/>
</dbReference>
<keyword evidence="2" id="KW-1185">Reference proteome</keyword>
<gene>
    <name evidence="1" type="ORF">L6452_32362</name>
</gene>
<evidence type="ECO:0000313" key="2">
    <source>
        <dbReference type="Proteomes" id="UP001055879"/>
    </source>
</evidence>
<proteinExistence type="predicted"/>